<dbReference type="InterPro" id="IPR022775">
    <property type="entry name" value="AP_mu_sigma_su"/>
</dbReference>
<dbReference type="GO" id="GO:0008270">
    <property type="term" value="F:zinc ion binding"/>
    <property type="evidence" value="ECO:0007669"/>
    <property type="project" value="InterPro"/>
</dbReference>
<dbReference type="GO" id="GO:0012505">
    <property type="term" value="C:endomembrane system"/>
    <property type="evidence" value="ECO:0007669"/>
    <property type="project" value="UniProtKB-SubCell"/>
</dbReference>
<sequence>MSKNKTTSTAWASKKQGGGSLTSDLLTPRRPSPAPTQSQSKRSKGPSSPAGLPKSAEVRRLERLIDEVSTGVVDSRVANRPGCFCLARAHELSHYVPICIHCGIILCSLHNPALPCPSCSSPLLPPATRNALLLQLQEELALQIHKEDEKIAEEMRIAKEIELHNSGGGNFPTLTGKPDSKPAQNLPRKVISIGSGKKATVSTFISVPSPAVSTPNSGRTSPVEERIPPPPQTAICIELDPELKLLQRQRPWVDLLDPTPVYQPKQPQQQSEDAQSRGGGGRSRKRGRGRGRGGENGGARTPYYVVPSLLFYEAEPHVWDLGLGYKYGLNHHHDSVHISSANQYMLEQTRKNTFVQMFRNYKVVYRRYAGLFFCVCVDANDNELAYLEAIHLFVEVLDQFFQNVCELDLVFNFYKVYAILDEVFLAGEIEETSKDVVMARLEELEKLE</sequence>
<keyword evidence="3" id="KW-0813">Transport</keyword>
<feature type="region of interest" description="Disordered" evidence="6">
    <location>
        <begin position="257"/>
        <end position="299"/>
    </location>
</feature>
<dbReference type="OrthoDB" id="338816at2759"/>
<evidence type="ECO:0000256" key="6">
    <source>
        <dbReference type="SAM" id="MobiDB-lite"/>
    </source>
</evidence>
<keyword evidence="4" id="KW-0653">Protein transport</keyword>
<feature type="region of interest" description="Disordered" evidence="6">
    <location>
        <begin position="1"/>
        <end position="56"/>
    </location>
</feature>
<dbReference type="Pfam" id="PF06221">
    <property type="entry name" value="zf-C2HC5"/>
    <property type="match status" value="1"/>
</dbReference>
<organism evidence="9 10">
    <name type="scientific">Rhizoctonia solani</name>
    <dbReference type="NCBI Taxonomy" id="456999"/>
    <lineage>
        <taxon>Eukaryota</taxon>
        <taxon>Fungi</taxon>
        <taxon>Dikarya</taxon>
        <taxon>Basidiomycota</taxon>
        <taxon>Agaricomycotina</taxon>
        <taxon>Agaricomycetes</taxon>
        <taxon>Cantharellales</taxon>
        <taxon>Ceratobasidiaceae</taxon>
        <taxon>Rhizoctonia</taxon>
    </lineage>
</organism>
<evidence type="ECO:0000313" key="9">
    <source>
        <dbReference type="EMBL" id="KAF8705362.1"/>
    </source>
</evidence>
<protein>
    <submittedName>
        <fullName evidence="9">Adaptor complexes small subunit family</fullName>
    </submittedName>
</protein>
<dbReference type="Pfam" id="PF01217">
    <property type="entry name" value="Clat_adaptor_s"/>
    <property type="match status" value="1"/>
</dbReference>
<evidence type="ECO:0000256" key="2">
    <source>
        <dbReference type="ARBA" id="ARBA00006972"/>
    </source>
</evidence>
<feature type="domain" description="TRIP4/RQT4 C2HC5-type zinc finger" evidence="8">
    <location>
        <begin position="82"/>
        <end position="132"/>
    </location>
</feature>
<dbReference type="InterPro" id="IPR009349">
    <property type="entry name" value="TRIP4/RQT4_C2HC5_Znf"/>
</dbReference>
<keyword evidence="5" id="KW-0472">Membrane</keyword>
<evidence type="ECO:0000259" key="8">
    <source>
        <dbReference type="Pfam" id="PF06221"/>
    </source>
</evidence>
<gene>
    <name evidence="9" type="ORF">RHS03_05609</name>
</gene>
<evidence type="ECO:0000256" key="4">
    <source>
        <dbReference type="ARBA" id="ARBA00022927"/>
    </source>
</evidence>
<dbReference type="Proteomes" id="UP000602905">
    <property type="component" value="Unassembled WGS sequence"/>
</dbReference>
<evidence type="ECO:0000259" key="7">
    <source>
        <dbReference type="Pfam" id="PF01217"/>
    </source>
</evidence>
<accession>A0A8H7HQ01</accession>
<proteinExistence type="inferred from homology"/>
<feature type="non-terminal residue" evidence="9">
    <location>
        <position position="1"/>
    </location>
</feature>
<feature type="compositionally biased region" description="Polar residues" evidence="6">
    <location>
        <begin position="208"/>
        <end position="220"/>
    </location>
</feature>
<feature type="compositionally biased region" description="Basic residues" evidence="6">
    <location>
        <begin position="282"/>
        <end position="291"/>
    </location>
</feature>
<dbReference type="InterPro" id="IPR016635">
    <property type="entry name" value="AP_complex_ssu"/>
</dbReference>
<dbReference type="Gene3D" id="3.30.450.60">
    <property type="match status" value="1"/>
</dbReference>
<dbReference type="GO" id="GO:0005634">
    <property type="term" value="C:nucleus"/>
    <property type="evidence" value="ECO:0007669"/>
    <property type="project" value="InterPro"/>
</dbReference>
<evidence type="ECO:0000256" key="1">
    <source>
        <dbReference type="ARBA" id="ARBA00004308"/>
    </source>
</evidence>
<reference evidence="9" key="1">
    <citation type="submission" date="2020-09" db="EMBL/GenBank/DDBJ databases">
        <title>Comparative genome analyses of four rice-infecting Rhizoctonia solani isolates reveal extensive enrichment of homogalacturonan modification genes.</title>
        <authorList>
            <person name="Lee D.-Y."/>
            <person name="Jeon J."/>
            <person name="Kim K.-T."/>
            <person name="Cheong K."/>
            <person name="Song H."/>
            <person name="Choi G."/>
            <person name="Ko J."/>
            <person name="Opiyo S.O."/>
            <person name="Zuo S."/>
            <person name="Madhav S."/>
            <person name="Lee Y.-H."/>
            <person name="Wang G.-L."/>
        </authorList>
    </citation>
    <scope>NUCLEOTIDE SEQUENCE</scope>
    <source>
        <strain evidence="9">AG1-IA WGL</strain>
    </source>
</reference>
<evidence type="ECO:0000256" key="3">
    <source>
        <dbReference type="ARBA" id="ARBA00022448"/>
    </source>
</evidence>
<feature type="region of interest" description="Disordered" evidence="6">
    <location>
        <begin position="208"/>
        <end position="233"/>
    </location>
</feature>
<comment type="subcellular location">
    <subcellularLocation>
        <location evidence="1">Endomembrane system</location>
    </subcellularLocation>
</comment>
<comment type="caution">
    <text evidence="9">The sequence shown here is derived from an EMBL/GenBank/DDBJ whole genome shotgun (WGS) entry which is preliminary data.</text>
</comment>
<evidence type="ECO:0000256" key="5">
    <source>
        <dbReference type="ARBA" id="ARBA00023136"/>
    </source>
</evidence>
<dbReference type="GO" id="GO:0072344">
    <property type="term" value="P:rescue of stalled ribosome"/>
    <property type="evidence" value="ECO:0007669"/>
    <property type="project" value="InterPro"/>
</dbReference>
<comment type="similarity">
    <text evidence="2">Belongs to the adaptor complexes small subunit family.</text>
</comment>
<dbReference type="GO" id="GO:0015031">
    <property type="term" value="P:protein transport"/>
    <property type="evidence" value="ECO:0007669"/>
    <property type="project" value="UniProtKB-KW"/>
</dbReference>
<dbReference type="PANTHER" id="PTHR11753">
    <property type="entry name" value="ADAPTOR COMPLEXES SMALL SUBUNIT FAMILY"/>
    <property type="match status" value="1"/>
</dbReference>
<feature type="compositionally biased region" description="Polar residues" evidence="6">
    <location>
        <begin position="1"/>
        <end position="11"/>
    </location>
</feature>
<dbReference type="SUPFAM" id="SSF64356">
    <property type="entry name" value="SNARE-like"/>
    <property type="match status" value="1"/>
</dbReference>
<name>A0A8H7HQ01_9AGAM</name>
<dbReference type="InterPro" id="IPR011012">
    <property type="entry name" value="Longin-like_dom_sf"/>
</dbReference>
<dbReference type="AlphaFoldDB" id="A0A8H7HQ01"/>
<feature type="domain" description="AP complex mu/sigma subunit" evidence="7">
    <location>
        <begin position="346"/>
        <end position="447"/>
    </location>
</feature>
<evidence type="ECO:0000313" key="10">
    <source>
        <dbReference type="Proteomes" id="UP000602905"/>
    </source>
</evidence>
<dbReference type="EMBL" id="JACYCD010000053">
    <property type="protein sequence ID" value="KAF8705362.1"/>
    <property type="molecule type" value="Genomic_DNA"/>
</dbReference>
<dbReference type="GO" id="GO:0180022">
    <property type="term" value="C:RQC-trigger complex"/>
    <property type="evidence" value="ECO:0007669"/>
    <property type="project" value="InterPro"/>
</dbReference>